<keyword evidence="9 11" id="KW-0472">Membrane</keyword>
<keyword evidence="6 11" id="KW-0812">Transmembrane</keyword>
<dbReference type="GO" id="GO:0055085">
    <property type="term" value="P:transmembrane transport"/>
    <property type="evidence" value="ECO:0007669"/>
    <property type="project" value="InterPro"/>
</dbReference>
<organism evidence="13 14">
    <name type="scientific">Parvibaculum lavamentivorans (strain DS-1 / DSM 13023 / NCIMB 13966)</name>
    <dbReference type="NCBI Taxonomy" id="402881"/>
    <lineage>
        <taxon>Bacteria</taxon>
        <taxon>Pseudomonadati</taxon>
        <taxon>Pseudomonadota</taxon>
        <taxon>Alphaproteobacteria</taxon>
        <taxon>Hyphomicrobiales</taxon>
        <taxon>Parvibaculaceae</taxon>
        <taxon>Parvibaculum</taxon>
    </lineage>
</organism>
<evidence type="ECO:0000259" key="12">
    <source>
        <dbReference type="PROSITE" id="PS52015"/>
    </source>
</evidence>
<reference evidence="13 14" key="1">
    <citation type="journal article" date="2011" name="Stand. Genomic Sci.">
        <title>Complete genome sequence of Parvibaculum lavamentivorans type strain (DS-1(T)).</title>
        <authorList>
            <person name="Schleheck D."/>
            <person name="Weiss M."/>
            <person name="Pitluck S."/>
            <person name="Bruce D."/>
            <person name="Land M.L."/>
            <person name="Han S."/>
            <person name="Saunders E."/>
            <person name="Tapia R."/>
            <person name="Detter C."/>
            <person name="Brettin T."/>
            <person name="Han J."/>
            <person name="Woyke T."/>
            <person name="Goodwin L."/>
            <person name="Pennacchio L."/>
            <person name="Nolan M."/>
            <person name="Cook A.M."/>
            <person name="Kjelleberg S."/>
            <person name="Thomas T."/>
        </authorList>
    </citation>
    <scope>NUCLEOTIDE SEQUENCE [LARGE SCALE GENOMIC DNA]</scope>
    <source>
        <strain evidence="14">DS-1 / DSM 13023 / NCIMB 13966</strain>
    </source>
</reference>
<dbReference type="GO" id="GO:0031992">
    <property type="term" value="F:energy transducer activity"/>
    <property type="evidence" value="ECO:0007669"/>
    <property type="project" value="TreeGrafter"/>
</dbReference>
<comment type="similarity">
    <text evidence="2">Belongs to the TonB family.</text>
</comment>
<feature type="region of interest" description="Disordered" evidence="10">
    <location>
        <begin position="137"/>
        <end position="175"/>
    </location>
</feature>
<dbReference type="EMBL" id="CP000774">
    <property type="protein sequence ID" value="ABS61807.1"/>
    <property type="molecule type" value="Genomic_DNA"/>
</dbReference>
<dbReference type="OrthoDB" id="8456853at2"/>
<dbReference type="Proteomes" id="UP000006377">
    <property type="component" value="Chromosome"/>
</dbReference>
<dbReference type="InterPro" id="IPR037682">
    <property type="entry name" value="TonB_C"/>
</dbReference>
<evidence type="ECO:0000256" key="4">
    <source>
        <dbReference type="ARBA" id="ARBA00022475"/>
    </source>
</evidence>
<dbReference type="PANTHER" id="PTHR33446:SF2">
    <property type="entry name" value="PROTEIN TONB"/>
    <property type="match status" value="1"/>
</dbReference>
<keyword evidence="3" id="KW-0813">Transport</keyword>
<dbReference type="AlphaFoldDB" id="A7HPH4"/>
<evidence type="ECO:0000256" key="10">
    <source>
        <dbReference type="SAM" id="MobiDB-lite"/>
    </source>
</evidence>
<evidence type="ECO:0000313" key="13">
    <source>
        <dbReference type="EMBL" id="ABS61807.1"/>
    </source>
</evidence>
<protein>
    <submittedName>
        <fullName evidence="13">TonB family protein</fullName>
    </submittedName>
</protein>
<dbReference type="Gene3D" id="3.30.1150.10">
    <property type="match status" value="1"/>
</dbReference>
<evidence type="ECO:0000256" key="7">
    <source>
        <dbReference type="ARBA" id="ARBA00022927"/>
    </source>
</evidence>
<dbReference type="InterPro" id="IPR051045">
    <property type="entry name" value="TonB-dependent_transducer"/>
</dbReference>
<evidence type="ECO:0000256" key="6">
    <source>
        <dbReference type="ARBA" id="ARBA00022692"/>
    </source>
</evidence>
<dbReference type="InterPro" id="IPR006260">
    <property type="entry name" value="TonB/TolA_C"/>
</dbReference>
<evidence type="ECO:0000256" key="8">
    <source>
        <dbReference type="ARBA" id="ARBA00022989"/>
    </source>
</evidence>
<dbReference type="GO" id="GO:0015031">
    <property type="term" value="P:protein transport"/>
    <property type="evidence" value="ECO:0007669"/>
    <property type="project" value="UniProtKB-KW"/>
</dbReference>
<keyword evidence="8 11" id="KW-1133">Transmembrane helix</keyword>
<dbReference type="GO" id="GO:0098797">
    <property type="term" value="C:plasma membrane protein complex"/>
    <property type="evidence" value="ECO:0007669"/>
    <property type="project" value="TreeGrafter"/>
</dbReference>
<evidence type="ECO:0000256" key="9">
    <source>
        <dbReference type="ARBA" id="ARBA00023136"/>
    </source>
</evidence>
<keyword evidence="7" id="KW-0653">Protein transport</keyword>
<name>A7HPH4_PARL1</name>
<dbReference type="KEGG" id="pla:Plav_0184"/>
<evidence type="ECO:0000256" key="11">
    <source>
        <dbReference type="SAM" id="Phobius"/>
    </source>
</evidence>
<dbReference type="SUPFAM" id="SSF74653">
    <property type="entry name" value="TolA/TonB C-terminal domain"/>
    <property type="match status" value="1"/>
</dbReference>
<comment type="subcellular location">
    <subcellularLocation>
        <location evidence="1">Cell inner membrane</location>
        <topology evidence="1">Single-pass membrane protein</topology>
        <orientation evidence="1">Periplasmic side</orientation>
    </subcellularLocation>
</comment>
<feature type="transmembrane region" description="Helical" evidence="11">
    <location>
        <begin position="32"/>
        <end position="50"/>
    </location>
</feature>
<dbReference type="PROSITE" id="PS52015">
    <property type="entry name" value="TONB_CTD"/>
    <property type="match status" value="1"/>
</dbReference>
<evidence type="ECO:0000256" key="5">
    <source>
        <dbReference type="ARBA" id="ARBA00022519"/>
    </source>
</evidence>
<dbReference type="NCBIfam" id="TIGR01352">
    <property type="entry name" value="tonB_Cterm"/>
    <property type="match status" value="1"/>
</dbReference>
<dbReference type="eggNOG" id="COG0810">
    <property type="taxonomic scope" value="Bacteria"/>
</dbReference>
<keyword evidence="4" id="KW-1003">Cell membrane</keyword>
<dbReference type="PANTHER" id="PTHR33446">
    <property type="entry name" value="PROTEIN TONB-RELATED"/>
    <property type="match status" value="1"/>
</dbReference>
<dbReference type="Pfam" id="PF03544">
    <property type="entry name" value="TonB_C"/>
    <property type="match status" value="1"/>
</dbReference>
<evidence type="ECO:0000256" key="2">
    <source>
        <dbReference type="ARBA" id="ARBA00006555"/>
    </source>
</evidence>
<accession>A7HPH4</accession>
<evidence type="ECO:0000313" key="14">
    <source>
        <dbReference type="Proteomes" id="UP000006377"/>
    </source>
</evidence>
<feature type="region of interest" description="Disordered" evidence="10">
    <location>
        <begin position="81"/>
        <end position="102"/>
    </location>
</feature>
<proteinExistence type="inferred from homology"/>
<evidence type="ECO:0000256" key="3">
    <source>
        <dbReference type="ARBA" id="ARBA00022448"/>
    </source>
</evidence>
<keyword evidence="14" id="KW-1185">Reference proteome</keyword>
<evidence type="ECO:0000256" key="1">
    <source>
        <dbReference type="ARBA" id="ARBA00004383"/>
    </source>
</evidence>
<sequence>MSMTATANGRMTDESDGSSVLVWNHRALRRPVAVSLLLHAAIFTGALAWWQGEGAPAPKGHPDGFSVTLVNFSEPAPKAPQIQAKPVVAPAQPEVKPQPKPVVKPAVVERKVEPEPQITPDVTPEISAAAAEPLQAAEAAAQPVQTASLAPSVSDGRGQGAAKGFEDTQGRESDKVFLTEPRFRSPPRPPVYPRRARDLEQEGEALIRVRLDPSGNAAEVLVWKSSGFALLDKAALTAVRGWQFEPARRGGKPVVAWVQIPVRFALN</sequence>
<dbReference type="HOGENOM" id="CLU_076057_2_1_5"/>
<feature type="compositionally biased region" description="Basic and acidic residues" evidence="10">
    <location>
        <begin position="164"/>
        <end position="175"/>
    </location>
</feature>
<feature type="domain" description="TonB C-terminal" evidence="12">
    <location>
        <begin position="177"/>
        <end position="267"/>
    </location>
</feature>
<gene>
    <name evidence="13" type="ordered locus">Plav_0184</name>
</gene>
<dbReference type="STRING" id="402881.Plav_0184"/>
<keyword evidence="5" id="KW-0997">Cell inner membrane</keyword>
<feature type="compositionally biased region" description="Low complexity" evidence="10">
    <location>
        <begin position="81"/>
        <end position="95"/>
    </location>
</feature>